<evidence type="ECO:0000256" key="3">
    <source>
        <dbReference type="ARBA" id="ARBA00022630"/>
    </source>
</evidence>
<dbReference type="SUPFAM" id="SSF51905">
    <property type="entry name" value="FAD/NAD(P)-binding domain"/>
    <property type="match status" value="1"/>
</dbReference>
<dbReference type="InterPro" id="IPR036188">
    <property type="entry name" value="FAD/NAD-bd_sf"/>
</dbReference>
<dbReference type="Gene3D" id="3.30.390.30">
    <property type="match status" value="1"/>
</dbReference>
<evidence type="ECO:0000313" key="8">
    <source>
        <dbReference type="Proteomes" id="UP001156882"/>
    </source>
</evidence>
<evidence type="ECO:0000259" key="5">
    <source>
        <dbReference type="Pfam" id="PF02852"/>
    </source>
</evidence>
<organism evidence="7 8">
    <name type="scientific">Labrys miyagiensis</name>
    <dbReference type="NCBI Taxonomy" id="346912"/>
    <lineage>
        <taxon>Bacteria</taxon>
        <taxon>Pseudomonadati</taxon>
        <taxon>Pseudomonadota</taxon>
        <taxon>Alphaproteobacteria</taxon>
        <taxon>Hyphomicrobiales</taxon>
        <taxon>Xanthobacteraceae</taxon>
        <taxon>Labrys</taxon>
    </lineage>
</organism>
<name>A0ABQ6CMT2_9HYPH</name>
<reference evidence="8" key="1">
    <citation type="journal article" date="2019" name="Int. J. Syst. Evol. Microbiol.">
        <title>The Global Catalogue of Microorganisms (GCM) 10K type strain sequencing project: providing services to taxonomists for standard genome sequencing and annotation.</title>
        <authorList>
            <consortium name="The Broad Institute Genomics Platform"/>
            <consortium name="The Broad Institute Genome Sequencing Center for Infectious Disease"/>
            <person name="Wu L."/>
            <person name="Ma J."/>
        </authorList>
    </citation>
    <scope>NUCLEOTIDE SEQUENCE [LARGE SCALE GENOMIC DNA]</scope>
    <source>
        <strain evidence="8">NBRC 101365</strain>
    </source>
</reference>
<evidence type="ECO:0000259" key="6">
    <source>
        <dbReference type="Pfam" id="PF07992"/>
    </source>
</evidence>
<dbReference type="InterPro" id="IPR023753">
    <property type="entry name" value="FAD/NAD-binding_dom"/>
</dbReference>
<dbReference type="Pfam" id="PF02852">
    <property type="entry name" value="Pyr_redox_dim"/>
    <property type="match status" value="1"/>
</dbReference>
<feature type="domain" description="FAD/NAD(P)-binding" evidence="6">
    <location>
        <begin position="7"/>
        <end position="327"/>
    </location>
</feature>
<evidence type="ECO:0000256" key="4">
    <source>
        <dbReference type="ARBA" id="ARBA00022827"/>
    </source>
</evidence>
<proteinExistence type="inferred from homology"/>
<dbReference type="Proteomes" id="UP001156882">
    <property type="component" value="Unassembled WGS sequence"/>
</dbReference>
<comment type="cofactor">
    <cofactor evidence="1">
        <name>FAD</name>
        <dbReference type="ChEBI" id="CHEBI:57692"/>
    </cofactor>
</comment>
<dbReference type="SUPFAM" id="SSF55424">
    <property type="entry name" value="FAD/NAD-linked reductases, dimerisation (C-terminal) domain"/>
    <property type="match status" value="1"/>
</dbReference>
<dbReference type="PIRSF" id="PIRSF000350">
    <property type="entry name" value="Mercury_reductase_MerA"/>
    <property type="match status" value="1"/>
</dbReference>
<dbReference type="Gene3D" id="3.50.50.60">
    <property type="entry name" value="FAD/NAD(P)-binding domain"/>
    <property type="match status" value="2"/>
</dbReference>
<accession>A0ABQ6CMT2</accession>
<feature type="domain" description="Pyridine nucleotide-disulphide oxidoreductase dimerisation" evidence="5">
    <location>
        <begin position="348"/>
        <end position="453"/>
    </location>
</feature>
<dbReference type="PRINTS" id="PR00368">
    <property type="entry name" value="FADPNR"/>
</dbReference>
<evidence type="ECO:0000256" key="2">
    <source>
        <dbReference type="ARBA" id="ARBA00007532"/>
    </source>
</evidence>
<keyword evidence="4" id="KW-0274">FAD</keyword>
<gene>
    <name evidence="7" type="ORF">GCM10007874_25590</name>
</gene>
<dbReference type="InterPro" id="IPR016156">
    <property type="entry name" value="FAD/NAD-linked_Rdtase_dimer_sf"/>
</dbReference>
<dbReference type="InterPro" id="IPR004099">
    <property type="entry name" value="Pyr_nucl-diS_OxRdtase_dimer"/>
</dbReference>
<protein>
    <submittedName>
        <fullName evidence="7">Mercuric reductase</fullName>
    </submittedName>
</protein>
<dbReference type="PRINTS" id="PR00411">
    <property type="entry name" value="PNDRDTASEI"/>
</dbReference>
<dbReference type="PANTHER" id="PTHR43014:SF2">
    <property type="entry name" value="MERCURIC REDUCTASE"/>
    <property type="match status" value="1"/>
</dbReference>
<dbReference type="Pfam" id="PF07992">
    <property type="entry name" value="Pyr_redox_2"/>
    <property type="match status" value="1"/>
</dbReference>
<keyword evidence="8" id="KW-1185">Reference proteome</keyword>
<dbReference type="EMBL" id="BSPC01000023">
    <property type="protein sequence ID" value="GLS19542.1"/>
    <property type="molecule type" value="Genomic_DNA"/>
</dbReference>
<dbReference type="InterPro" id="IPR001100">
    <property type="entry name" value="Pyr_nuc-diS_OxRdtase"/>
</dbReference>
<evidence type="ECO:0000256" key="1">
    <source>
        <dbReference type="ARBA" id="ARBA00001974"/>
    </source>
</evidence>
<dbReference type="PANTHER" id="PTHR43014">
    <property type="entry name" value="MERCURIC REDUCTASE"/>
    <property type="match status" value="1"/>
</dbReference>
<comment type="similarity">
    <text evidence="2">Belongs to the class-I pyridine nucleotide-disulfide oxidoreductase family.</text>
</comment>
<comment type="caution">
    <text evidence="7">The sequence shown here is derived from an EMBL/GenBank/DDBJ whole genome shotgun (WGS) entry which is preliminary data.</text>
</comment>
<keyword evidence="3" id="KW-0285">Flavoprotein</keyword>
<sequence>MAQPEHFDTLILGSGQGGKLLAWHLARSGQRVAVVERRWVGGSCPAVACLPSKNEVWSAHVAHTVQHAGEYGTNTGPVSTDMAKVRQRKQAMVEAEIAFHLNAYQESGAELIMGSGRFVAPRTIEVQLNEGGTRLLEGSQVVVNIGTHAAIPVIPGLEAARALTHIEALELDYLPSHLIVLGGGYVGIEMAQAYRRFGSRVTVIEPGTQLMGREDGDVAREMQAILAREGIEVLLGAKPVEVRGLSGDEVTVVVETPAGRQRIEGSDLLVAVGRVPNTADIGLDLAGIELDARGFIRVTERLETTAPGVWAIGEGAGSPQFTQVSVDDFRIVRDNMAGGNRRTDDRLIPYVMFTDPPLARVGLSEGEAQKRNIPVRVARLPMHNVLRTEATGETQGFMKALVSSEDDSILGFTMIGSEAGEIAAVIQTAMLGSLPYTRLRDAVIVHLTIAEGLGPLFANVPSRA</sequence>
<dbReference type="RefSeq" id="WP_284312509.1">
    <property type="nucleotide sequence ID" value="NZ_BSPC01000023.1"/>
</dbReference>
<evidence type="ECO:0000313" key="7">
    <source>
        <dbReference type="EMBL" id="GLS19542.1"/>
    </source>
</evidence>